<dbReference type="PANTHER" id="PTHR40036">
    <property type="entry name" value="MACROCIN O-METHYLTRANSFERASE"/>
    <property type="match status" value="1"/>
</dbReference>
<dbReference type="OrthoDB" id="9811332at2"/>
<dbReference type="Pfam" id="PF05711">
    <property type="entry name" value="TylF"/>
    <property type="match status" value="1"/>
</dbReference>
<protein>
    <submittedName>
        <fullName evidence="1">Macrocin-O-methyltransferase (TylF)</fullName>
    </submittedName>
</protein>
<dbReference type="SUPFAM" id="SSF53335">
    <property type="entry name" value="S-adenosyl-L-methionine-dependent methyltransferases"/>
    <property type="match status" value="1"/>
</dbReference>
<dbReference type="EMBL" id="FNYD01000009">
    <property type="protein sequence ID" value="SEJ94536.1"/>
    <property type="molecule type" value="Genomic_DNA"/>
</dbReference>
<dbReference type="Proteomes" id="UP000199379">
    <property type="component" value="Unassembled WGS sequence"/>
</dbReference>
<gene>
    <name evidence="1" type="ORF">SAMN05444007_10968</name>
</gene>
<dbReference type="GO" id="GO:0008168">
    <property type="term" value="F:methyltransferase activity"/>
    <property type="evidence" value="ECO:0007669"/>
    <property type="project" value="UniProtKB-KW"/>
</dbReference>
<dbReference type="InterPro" id="IPR029063">
    <property type="entry name" value="SAM-dependent_MTases_sf"/>
</dbReference>
<dbReference type="InterPro" id="IPR008884">
    <property type="entry name" value="TylF_MeTrfase"/>
</dbReference>
<organism evidence="1 2">
    <name type="scientific">Cribrihabitans marinus</name>
    <dbReference type="NCBI Taxonomy" id="1227549"/>
    <lineage>
        <taxon>Bacteria</taxon>
        <taxon>Pseudomonadati</taxon>
        <taxon>Pseudomonadota</taxon>
        <taxon>Alphaproteobacteria</taxon>
        <taxon>Rhodobacterales</taxon>
        <taxon>Paracoccaceae</taxon>
        <taxon>Cribrihabitans</taxon>
    </lineage>
</organism>
<reference evidence="1 2" key="1">
    <citation type="submission" date="2016-10" db="EMBL/GenBank/DDBJ databases">
        <authorList>
            <person name="de Groot N.N."/>
        </authorList>
    </citation>
    <scope>NUCLEOTIDE SEQUENCE [LARGE SCALE GENOMIC DNA]</scope>
    <source>
        <strain evidence="1 2">DSM 29340</strain>
    </source>
</reference>
<evidence type="ECO:0000313" key="1">
    <source>
        <dbReference type="EMBL" id="SEJ94536.1"/>
    </source>
</evidence>
<keyword evidence="1" id="KW-0489">Methyltransferase</keyword>
<accession>A0A1H7CYG3</accession>
<dbReference type="Gene3D" id="3.40.50.150">
    <property type="entry name" value="Vaccinia Virus protein VP39"/>
    <property type="match status" value="1"/>
</dbReference>
<dbReference type="PANTHER" id="PTHR40036:SF1">
    <property type="entry name" value="MACROCIN O-METHYLTRANSFERASE"/>
    <property type="match status" value="1"/>
</dbReference>
<dbReference type="AlphaFoldDB" id="A0A1H7CYG3"/>
<proteinExistence type="predicted"/>
<keyword evidence="2" id="KW-1185">Reference proteome</keyword>
<evidence type="ECO:0000313" key="2">
    <source>
        <dbReference type="Proteomes" id="UP000199379"/>
    </source>
</evidence>
<keyword evidence="1" id="KW-0808">Transferase</keyword>
<dbReference type="GO" id="GO:0032259">
    <property type="term" value="P:methylation"/>
    <property type="evidence" value="ECO:0007669"/>
    <property type="project" value="UniProtKB-KW"/>
</dbReference>
<sequence length="251" mass="28236">MFYGNFKGENGKRFEQALATINELCGSVYAADNLIGIQRSAAFREDRRFVETMKRNAQNSQERSLAWRLHTLVWAGQLALRGQGDFVECGVWKGFSFAFLTDYLDFAATDKTLYLYDTFSGIPENMNSENRNNAVYERAIADDPDAILKIVQDRFAKVPNTRIVRGMVPDSFRQACPEQIALLHIDMNSAASEIAALEALFDKVMPGGIILFDDYGWTGYSAQRHAENEFMAARGHSVLELPTGQGMVIRH</sequence>
<dbReference type="RefSeq" id="WP_092369019.1">
    <property type="nucleotide sequence ID" value="NZ_BMGV01000009.1"/>
</dbReference>
<dbReference type="STRING" id="1227549.SAMN05444007_10968"/>
<name>A0A1H7CYG3_9RHOB</name>